<dbReference type="EMBL" id="JYIX01000016">
    <property type="protein sequence ID" value="KJL36881.1"/>
    <property type="molecule type" value="Genomic_DNA"/>
</dbReference>
<name>A0A0F0LZQ9_9MICO</name>
<evidence type="ECO:0000259" key="3">
    <source>
        <dbReference type="Pfam" id="PF13579"/>
    </source>
</evidence>
<dbReference type="Gene3D" id="3.40.50.2000">
    <property type="entry name" value="Glycogen Phosphorylase B"/>
    <property type="match status" value="2"/>
</dbReference>
<dbReference type="Pfam" id="PF13692">
    <property type="entry name" value="Glyco_trans_1_4"/>
    <property type="match status" value="1"/>
</dbReference>
<keyword evidence="1 4" id="KW-0328">Glycosyltransferase</keyword>
<organism evidence="4 5">
    <name type="scientific">Microbacterium azadirachtae</name>
    <dbReference type="NCBI Taxonomy" id="582680"/>
    <lineage>
        <taxon>Bacteria</taxon>
        <taxon>Bacillati</taxon>
        <taxon>Actinomycetota</taxon>
        <taxon>Actinomycetes</taxon>
        <taxon>Micrococcales</taxon>
        <taxon>Microbacteriaceae</taxon>
        <taxon>Microbacterium</taxon>
    </lineage>
</organism>
<dbReference type="RefSeq" id="WP_045270331.1">
    <property type="nucleotide sequence ID" value="NZ_JYIX01000016.1"/>
</dbReference>
<proteinExistence type="predicted"/>
<dbReference type="GO" id="GO:0102710">
    <property type="term" value="F:D-inositol-3-phosphate glycosyltransferase activity"/>
    <property type="evidence" value="ECO:0007669"/>
    <property type="project" value="UniProtKB-EC"/>
</dbReference>
<dbReference type="SUPFAM" id="SSF53756">
    <property type="entry name" value="UDP-Glycosyltransferase/glycogen phosphorylase"/>
    <property type="match status" value="1"/>
</dbReference>
<reference evidence="4 5" key="1">
    <citation type="submission" date="2015-02" db="EMBL/GenBank/DDBJ databases">
        <title>Draft genome sequences of ten Microbacterium spp. with emphasis on heavy metal contaminated environments.</title>
        <authorList>
            <person name="Corretto E."/>
        </authorList>
    </citation>
    <scope>NUCLEOTIDE SEQUENCE [LARGE SCALE GENOMIC DNA]</scope>
    <source>
        <strain evidence="4 5">ARN176</strain>
    </source>
</reference>
<evidence type="ECO:0000256" key="2">
    <source>
        <dbReference type="ARBA" id="ARBA00022679"/>
    </source>
</evidence>
<evidence type="ECO:0000256" key="1">
    <source>
        <dbReference type="ARBA" id="ARBA00022676"/>
    </source>
</evidence>
<dbReference type="EC" id="2.4.1.250" evidence="4"/>
<dbReference type="PANTHER" id="PTHR12526">
    <property type="entry name" value="GLYCOSYLTRANSFERASE"/>
    <property type="match status" value="1"/>
</dbReference>
<dbReference type="Pfam" id="PF13579">
    <property type="entry name" value="Glyco_trans_4_4"/>
    <property type="match status" value="1"/>
</dbReference>
<dbReference type="Proteomes" id="UP000033740">
    <property type="component" value="Unassembled WGS sequence"/>
</dbReference>
<dbReference type="InterPro" id="IPR028098">
    <property type="entry name" value="Glyco_trans_4-like_N"/>
</dbReference>
<keyword evidence="2 4" id="KW-0808">Transferase</keyword>
<evidence type="ECO:0000313" key="4">
    <source>
        <dbReference type="EMBL" id="KJL36881.1"/>
    </source>
</evidence>
<evidence type="ECO:0000313" key="5">
    <source>
        <dbReference type="Proteomes" id="UP000033740"/>
    </source>
</evidence>
<feature type="domain" description="Glycosyltransferase subfamily 4-like N-terminal" evidence="3">
    <location>
        <begin position="13"/>
        <end position="162"/>
    </location>
</feature>
<dbReference type="STRING" id="582680.RS86_00188"/>
<dbReference type="PATRIC" id="fig|582680.6.peg.191"/>
<sequence>MRILVVCSDADIGGAERLLATLASARRSEDRLALAVLMRPGTLSARLEASFDEVHYLGFPPTSRNLPGMVRALQRVARAFEPDVVWSNLFHADIVTALARLRAPRVTTAHTQKLGPQDHPLTRLIARAVGLLSFRFQAVVPTSDSEQMTDFLRSLGMRNVRPAILNTAPLPAAASFRVDARQFLSLARNHPVKGHSVLFRAFSDIADDHPEWSLVAYGPGVTAEDPAMARAISDADADELVRAGRIRLLGPTDRPEDQLSEAAALVISSLYGETFPLVGIEAAGAGVPVITSDLGSCAAFADDRRYAVRPGDAAALAAALAAYAEAGDAERAALSDTARARSERDYDPRVAYEAYRAVFASLVRTKAKER</sequence>
<protein>
    <submittedName>
        <fullName evidence="4">D-inositol-3-phosphate glycosyltransferase</fullName>
        <ecNumber evidence="4">2.4.1.250</ecNumber>
    </submittedName>
</protein>
<dbReference type="AlphaFoldDB" id="A0A0F0LZQ9"/>
<comment type="caution">
    <text evidence="4">The sequence shown here is derived from an EMBL/GenBank/DDBJ whole genome shotgun (WGS) entry which is preliminary data.</text>
</comment>
<accession>A0A0F0LZQ9</accession>
<gene>
    <name evidence="4" type="primary">mshA_1</name>
    <name evidence="4" type="ORF">RS86_00188</name>
</gene>
<keyword evidence="5" id="KW-1185">Reference proteome</keyword>